<dbReference type="PANTHER" id="PTHR48258:SF12">
    <property type="entry name" value="TRANSPOSON PROTEIN, CACTA, EN_SPM SUB-CLASS"/>
    <property type="match status" value="1"/>
</dbReference>
<feature type="domain" description="DUF4216" evidence="1">
    <location>
        <begin position="167"/>
        <end position="243"/>
    </location>
</feature>
<organism evidence="2 3">
    <name type="scientific">Phaseolus vulgaris</name>
    <name type="common">Kidney bean</name>
    <name type="synonym">French bean</name>
    <dbReference type="NCBI Taxonomy" id="3885"/>
    <lineage>
        <taxon>Eukaryota</taxon>
        <taxon>Viridiplantae</taxon>
        <taxon>Streptophyta</taxon>
        <taxon>Embryophyta</taxon>
        <taxon>Tracheophyta</taxon>
        <taxon>Spermatophyta</taxon>
        <taxon>Magnoliopsida</taxon>
        <taxon>eudicotyledons</taxon>
        <taxon>Gunneridae</taxon>
        <taxon>Pentapetalae</taxon>
        <taxon>rosids</taxon>
        <taxon>fabids</taxon>
        <taxon>Fabales</taxon>
        <taxon>Fabaceae</taxon>
        <taxon>Papilionoideae</taxon>
        <taxon>50 kb inversion clade</taxon>
        <taxon>NPAAA clade</taxon>
        <taxon>indigoferoid/millettioid clade</taxon>
        <taxon>Phaseoleae</taxon>
        <taxon>Phaseolus</taxon>
    </lineage>
</organism>
<protein>
    <recommendedName>
        <fullName evidence="1">DUF4216 domain-containing protein</fullName>
    </recommendedName>
</protein>
<dbReference type="InterPro" id="IPR025312">
    <property type="entry name" value="DUF4216"/>
</dbReference>
<dbReference type="Pfam" id="PF13952">
    <property type="entry name" value="DUF4216"/>
    <property type="match status" value="1"/>
</dbReference>
<dbReference type="AlphaFoldDB" id="V7AQA0"/>
<dbReference type="eggNOG" id="ENOG502QWJJ">
    <property type="taxonomic scope" value="Eukaryota"/>
</dbReference>
<dbReference type="Proteomes" id="UP000000226">
    <property type="component" value="Chromosome 10"/>
</dbReference>
<evidence type="ECO:0000313" key="2">
    <source>
        <dbReference type="EMBL" id="ESW06783.1"/>
    </source>
</evidence>
<dbReference type="STRING" id="3885.V7AQA0"/>
<proteinExistence type="predicted"/>
<evidence type="ECO:0000259" key="1">
    <source>
        <dbReference type="Pfam" id="PF13952"/>
    </source>
</evidence>
<sequence length="311" mass="36887">MLPYCCSFPKRRFCTSLNTLTPKPPSSNALIYLHHLFSRQKFIPPLLNHYLKLLMQGRGFRTQSAYTYRTHAHRYVLFNCPQVQPYIEEFRQHLRRRSRGRRIPNTELEKIVNKDFLNWFPQRVEHDLKTQICGVFLTSSTSCVARGADENIRQADLAYYGKLEDIIELNYYGHFKVTLFKCKWGDTTRDWGLRKDPWGFTCINFSRLIHTGDREQHDPYIEASQAEMVYYIDDEVNKEWSIVVHWEPRDLYDMGEGDGEVCEVEPCLQQDLNEFFSNFDQLALFREDEDDELLNEDISDDELHENDSISE</sequence>
<evidence type="ECO:0000313" key="3">
    <source>
        <dbReference type="Proteomes" id="UP000000226"/>
    </source>
</evidence>
<dbReference type="EMBL" id="CM002297">
    <property type="protein sequence ID" value="ESW06783.1"/>
    <property type="molecule type" value="Genomic_DNA"/>
</dbReference>
<reference evidence="3" key="1">
    <citation type="journal article" date="2014" name="Nat. Genet.">
        <title>A reference genome for common bean and genome-wide analysis of dual domestications.</title>
        <authorList>
            <person name="Schmutz J."/>
            <person name="McClean P.E."/>
            <person name="Mamidi S."/>
            <person name="Wu G.A."/>
            <person name="Cannon S.B."/>
            <person name="Grimwood J."/>
            <person name="Jenkins J."/>
            <person name="Shu S."/>
            <person name="Song Q."/>
            <person name="Chavarro C."/>
            <person name="Torres-Torres M."/>
            <person name="Geffroy V."/>
            <person name="Moghaddam S.M."/>
            <person name="Gao D."/>
            <person name="Abernathy B."/>
            <person name="Barry K."/>
            <person name="Blair M."/>
            <person name="Brick M.A."/>
            <person name="Chovatia M."/>
            <person name="Gepts P."/>
            <person name="Goodstein D.M."/>
            <person name="Gonzales M."/>
            <person name="Hellsten U."/>
            <person name="Hyten D.L."/>
            <person name="Jia G."/>
            <person name="Kelly J.D."/>
            <person name="Kudrna D."/>
            <person name="Lee R."/>
            <person name="Richard M.M."/>
            <person name="Miklas P.N."/>
            <person name="Osorno J.M."/>
            <person name="Rodrigues J."/>
            <person name="Thareau V."/>
            <person name="Urrea C.A."/>
            <person name="Wang M."/>
            <person name="Yu Y."/>
            <person name="Zhang M."/>
            <person name="Wing R.A."/>
            <person name="Cregan P.B."/>
            <person name="Rokhsar D.S."/>
            <person name="Jackson S.A."/>
        </authorList>
    </citation>
    <scope>NUCLEOTIDE SEQUENCE [LARGE SCALE GENOMIC DNA]</scope>
    <source>
        <strain evidence="3">cv. G19833</strain>
    </source>
</reference>
<keyword evidence="3" id="KW-1185">Reference proteome</keyword>
<accession>V7AQA0</accession>
<name>V7AQA0_PHAVU</name>
<gene>
    <name evidence="2" type="ORF">PHAVU_010G076300g</name>
</gene>
<dbReference type="Gramene" id="ESW06783">
    <property type="protein sequence ID" value="ESW06783"/>
    <property type="gene ID" value="PHAVU_010G076300g"/>
</dbReference>
<dbReference type="OrthoDB" id="1426665at2759"/>
<dbReference type="PANTHER" id="PTHR48258">
    <property type="entry name" value="DUF4218 DOMAIN-CONTAINING PROTEIN-RELATED"/>
    <property type="match status" value="1"/>
</dbReference>